<dbReference type="InterPro" id="IPR001296">
    <property type="entry name" value="Glyco_trans_1"/>
</dbReference>
<evidence type="ECO:0000313" key="6">
    <source>
        <dbReference type="Proteomes" id="UP000790580"/>
    </source>
</evidence>
<dbReference type="RefSeq" id="WP_088076562.1">
    <property type="nucleotide sequence ID" value="NZ_JAHQCR010000058.1"/>
</dbReference>
<keyword evidence="2 5" id="KW-0808">Transferase</keyword>
<protein>
    <submittedName>
        <fullName evidence="5">Glycosyltransferase</fullName>
        <ecNumber evidence="5">2.4.-.-</ecNumber>
    </submittedName>
</protein>
<proteinExistence type="predicted"/>
<dbReference type="SUPFAM" id="SSF53756">
    <property type="entry name" value="UDP-Glycosyltransferase/glycogen phosphorylase"/>
    <property type="match status" value="1"/>
</dbReference>
<keyword evidence="6" id="KW-1185">Reference proteome</keyword>
<dbReference type="InterPro" id="IPR028098">
    <property type="entry name" value="Glyco_trans_4-like_N"/>
</dbReference>
<dbReference type="PANTHER" id="PTHR12526">
    <property type="entry name" value="GLYCOSYLTRANSFERASE"/>
    <property type="match status" value="1"/>
</dbReference>
<feature type="domain" description="Glycosyl transferase family 1" evidence="3">
    <location>
        <begin position="288"/>
        <end position="349"/>
    </location>
</feature>
<evidence type="ECO:0000259" key="4">
    <source>
        <dbReference type="Pfam" id="PF13439"/>
    </source>
</evidence>
<dbReference type="PANTHER" id="PTHR12526:SF629">
    <property type="entry name" value="TEICHURONIC ACID BIOSYNTHESIS GLYCOSYLTRANSFERASE TUAH-RELATED"/>
    <property type="match status" value="1"/>
</dbReference>
<dbReference type="GO" id="GO:0016757">
    <property type="term" value="F:glycosyltransferase activity"/>
    <property type="evidence" value="ECO:0007669"/>
    <property type="project" value="UniProtKB-KW"/>
</dbReference>
<feature type="domain" description="Glycosyltransferase subfamily 4-like N-terminal" evidence="4">
    <location>
        <begin position="27"/>
        <end position="151"/>
    </location>
</feature>
<gene>
    <name evidence="5" type="ORF">KS407_14920</name>
</gene>
<evidence type="ECO:0000313" key="5">
    <source>
        <dbReference type="EMBL" id="MBU9722707.1"/>
    </source>
</evidence>
<keyword evidence="1 5" id="KW-0328">Glycosyltransferase</keyword>
<evidence type="ECO:0000256" key="2">
    <source>
        <dbReference type="ARBA" id="ARBA00022679"/>
    </source>
</evidence>
<evidence type="ECO:0000256" key="1">
    <source>
        <dbReference type="ARBA" id="ARBA00022676"/>
    </source>
</evidence>
<dbReference type="EC" id="2.4.-.-" evidence="5"/>
<reference evidence="5 6" key="1">
    <citation type="submission" date="2021-06" db="EMBL/GenBank/DDBJ databases">
        <title>Bacillus sp. RD4P76, an endophyte from a halophyte.</title>
        <authorList>
            <person name="Sun J.-Q."/>
        </authorList>
    </citation>
    <scope>NUCLEOTIDE SEQUENCE [LARGE SCALE GENOMIC DNA]</scope>
    <source>
        <strain evidence="5 6">JCM 17098</strain>
    </source>
</reference>
<dbReference type="EMBL" id="JAHQCR010000058">
    <property type="protein sequence ID" value="MBU9722707.1"/>
    <property type="molecule type" value="Genomic_DNA"/>
</dbReference>
<dbReference type="Pfam" id="PF00534">
    <property type="entry name" value="Glycos_transf_1"/>
    <property type="match status" value="1"/>
</dbReference>
<organism evidence="5 6">
    <name type="scientific">Evansella alkalicola</name>
    <dbReference type="NCBI Taxonomy" id="745819"/>
    <lineage>
        <taxon>Bacteria</taxon>
        <taxon>Bacillati</taxon>
        <taxon>Bacillota</taxon>
        <taxon>Bacilli</taxon>
        <taxon>Bacillales</taxon>
        <taxon>Bacillaceae</taxon>
        <taxon>Evansella</taxon>
    </lineage>
</organism>
<name>A0ABS6JWU6_9BACI</name>
<dbReference type="Proteomes" id="UP000790580">
    <property type="component" value="Unassembled WGS sequence"/>
</dbReference>
<evidence type="ECO:0000259" key="3">
    <source>
        <dbReference type="Pfam" id="PF00534"/>
    </source>
</evidence>
<sequence>MSNTKKVVHLTTVHHPLDPRIYYKQCLSLQKAGFDVTLIATDAEKIIPERKINLISLTKYRNRFLRMIVSTYKAYKLAKNLKADFYHIHDPELLPFAWMLKRSNNIVIYDIHEDYETSMMQKEYLPKPLRMLAAKMFKTVESFFTRKLELCLAEKYYIEKYPRGKCILNYPVLNETLINKPLETKPAEEKLLYTGNVSVERGAFIHAKLPLIDEQISVHFVGKCPKSFAEKMYEIAGENKERLYIEGIDQFIDKQVIDQHYINTNWLAGIALFPPTDHYKKKELTKFFEYMSAGIPIICSDFPAWKEFMEKYECGIAVDPSNEEEIRQAISFLRENVSAAQEMGQNGKRAVIDKLNWKVEEEKLVDWYRELSKRDG</sequence>
<dbReference type="Gene3D" id="3.40.50.2000">
    <property type="entry name" value="Glycogen Phosphorylase B"/>
    <property type="match status" value="2"/>
</dbReference>
<dbReference type="Pfam" id="PF13439">
    <property type="entry name" value="Glyco_transf_4"/>
    <property type="match status" value="1"/>
</dbReference>
<accession>A0ABS6JWU6</accession>
<comment type="caution">
    <text evidence="5">The sequence shown here is derived from an EMBL/GenBank/DDBJ whole genome shotgun (WGS) entry which is preliminary data.</text>
</comment>